<dbReference type="CDD" id="cd05829">
    <property type="entry name" value="Sortase_F"/>
    <property type="match status" value="1"/>
</dbReference>
<dbReference type="SUPFAM" id="SSF63817">
    <property type="entry name" value="Sortase"/>
    <property type="match status" value="1"/>
</dbReference>
<comment type="caution">
    <text evidence="3">The sequence shown here is derived from an EMBL/GenBank/DDBJ whole genome shotgun (WGS) entry which is preliminary data.</text>
</comment>
<feature type="non-terminal residue" evidence="3">
    <location>
        <position position="1"/>
    </location>
</feature>
<dbReference type="AlphaFoldDB" id="A0A0A0J572"/>
<evidence type="ECO:0000256" key="2">
    <source>
        <dbReference type="SAM" id="MobiDB-lite"/>
    </source>
</evidence>
<reference evidence="3 4" key="1">
    <citation type="submission" date="2013-08" db="EMBL/GenBank/DDBJ databases">
        <title>The genome sequence of Knoellia aerolata.</title>
        <authorList>
            <person name="Zhu W."/>
            <person name="Wang G."/>
        </authorList>
    </citation>
    <scope>NUCLEOTIDE SEQUENCE [LARGE SCALE GENOMIC DNA]</scope>
    <source>
        <strain evidence="3 4">DSM 18566</strain>
    </source>
</reference>
<evidence type="ECO:0000256" key="1">
    <source>
        <dbReference type="ARBA" id="ARBA00022801"/>
    </source>
</evidence>
<feature type="compositionally biased region" description="Low complexity" evidence="2">
    <location>
        <begin position="1"/>
        <end position="11"/>
    </location>
</feature>
<dbReference type="EMBL" id="AVPL01000157">
    <property type="protein sequence ID" value="KGN32455.1"/>
    <property type="molecule type" value="Genomic_DNA"/>
</dbReference>
<proteinExistence type="predicted"/>
<evidence type="ECO:0000313" key="4">
    <source>
        <dbReference type="Proteomes" id="UP000030013"/>
    </source>
</evidence>
<dbReference type="Pfam" id="PF04203">
    <property type="entry name" value="Sortase"/>
    <property type="match status" value="1"/>
</dbReference>
<dbReference type="InterPro" id="IPR042001">
    <property type="entry name" value="Sortase_F"/>
</dbReference>
<accession>A0A0A0J572</accession>
<feature type="compositionally biased region" description="Pro residues" evidence="2">
    <location>
        <begin position="12"/>
        <end position="26"/>
    </location>
</feature>
<evidence type="ECO:0008006" key="5">
    <source>
        <dbReference type="Google" id="ProtNLM"/>
    </source>
</evidence>
<feature type="region of interest" description="Disordered" evidence="2">
    <location>
        <begin position="1"/>
        <end position="27"/>
    </location>
</feature>
<dbReference type="InterPro" id="IPR023365">
    <property type="entry name" value="Sortase_dom-sf"/>
</dbReference>
<dbReference type="Gene3D" id="2.40.260.10">
    <property type="entry name" value="Sortase"/>
    <property type="match status" value="1"/>
</dbReference>
<gene>
    <name evidence="3" type="ORF">N801_02885</name>
</gene>
<dbReference type="STRING" id="1385519.N801_02885"/>
<protein>
    <recommendedName>
        <fullName evidence="5">Peptidase C60</fullName>
    </recommendedName>
</protein>
<dbReference type="Proteomes" id="UP000030013">
    <property type="component" value="Unassembled WGS sequence"/>
</dbReference>
<keyword evidence="4" id="KW-1185">Reference proteome</keyword>
<name>A0A0A0J572_9MICO</name>
<sequence length="184" mass="19612">SRAPARRSAAPTPAPRTVPPAPPAPPASFRVEIPSLDVVLPVVPVGVAKDGQMALPKDPDIGGWYRFGPGPTSANGASVISAHVDSRDEVGPLAKLPRLDEGARIVVTVDGARVEYVVERVDQYAKTALDVDALFSRSGPARLHLVSCGGEWNPRTRHYEDNVVAIARRASVTEGVAYREHRGE</sequence>
<dbReference type="eggNOG" id="COG3764">
    <property type="taxonomic scope" value="Bacteria"/>
</dbReference>
<dbReference type="GO" id="GO:0016787">
    <property type="term" value="F:hydrolase activity"/>
    <property type="evidence" value="ECO:0007669"/>
    <property type="project" value="UniProtKB-KW"/>
</dbReference>
<dbReference type="RefSeq" id="WP_211254768.1">
    <property type="nucleotide sequence ID" value="NZ_AVPL01000157.1"/>
</dbReference>
<dbReference type="InterPro" id="IPR005754">
    <property type="entry name" value="Sortase"/>
</dbReference>
<evidence type="ECO:0000313" key="3">
    <source>
        <dbReference type="EMBL" id="KGN32455.1"/>
    </source>
</evidence>
<organism evidence="3 4">
    <name type="scientific">Knoellia aerolata DSM 18566</name>
    <dbReference type="NCBI Taxonomy" id="1385519"/>
    <lineage>
        <taxon>Bacteria</taxon>
        <taxon>Bacillati</taxon>
        <taxon>Actinomycetota</taxon>
        <taxon>Actinomycetes</taxon>
        <taxon>Micrococcales</taxon>
        <taxon>Intrasporangiaceae</taxon>
        <taxon>Knoellia</taxon>
    </lineage>
</organism>
<keyword evidence="1" id="KW-0378">Hydrolase</keyword>